<dbReference type="SUPFAM" id="SSF47336">
    <property type="entry name" value="ACP-like"/>
    <property type="match status" value="1"/>
</dbReference>
<dbReference type="Proteomes" id="UP000076643">
    <property type="component" value="Unassembled WGS sequence"/>
</dbReference>
<organism evidence="7 8">
    <name type="scientific">Pseudoalteromonas luteoviolacea DSM 6061</name>
    <dbReference type="NCBI Taxonomy" id="1365250"/>
    <lineage>
        <taxon>Bacteria</taxon>
        <taxon>Pseudomonadati</taxon>
        <taxon>Pseudomonadota</taxon>
        <taxon>Gammaproteobacteria</taxon>
        <taxon>Alteromonadales</taxon>
        <taxon>Pseudoalteromonadaceae</taxon>
        <taxon>Pseudoalteromonas</taxon>
    </lineage>
</organism>
<dbReference type="EMBL" id="AUYB01000112">
    <property type="protein sequence ID" value="KZN35376.1"/>
    <property type="molecule type" value="Genomic_DNA"/>
</dbReference>
<comment type="cofactor">
    <cofactor evidence="1">
        <name>pantetheine 4'-phosphate</name>
        <dbReference type="ChEBI" id="CHEBI:47942"/>
    </cofactor>
</comment>
<dbReference type="PROSITE" id="PS50075">
    <property type="entry name" value="CARRIER"/>
    <property type="match status" value="1"/>
</dbReference>
<dbReference type="SMART" id="SM01294">
    <property type="entry name" value="PKS_PP_betabranch"/>
    <property type="match status" value="1"/>
</dbReference>
<evidence type="ECO:0000256" key="5">
    <source>
        <dbReference type="ARBA" id="ARBA00023002"/>
    </source>
</evidence>
<dbReference type="InterPro" id="IPR023213">
    <property type="entry name" value="CAT-like_dom_sf"/>
</dbReference>
<dbReference type="PROSITE" id="PS00012">
    <property type="entry name" value="PHOSPHOPANTETHEINE"/>
    <property type="match status" value="1"/>
</dbReference>
<dbReference type="CDD" id="cd05930">
    <property type="entry name" value="A_NRPS"/>
    <property type="match status" value="1"/>
</dbReference>
<comment type="caution">
    <text evidence="7">The sequence shown here is derived from an EMBL/GenBank/DDBJ whole genome shotgun (WGS) entry which is preliminary data.</text>
</comment>
<evidence type="ECO:0000256" key="4">
    <source>
        <dbReference type="ARBA" id="ARBA00022553"/>
    </source>
</evidence>
<dbReference type="InterPro" id="IPR010071">
    <property type="entry name" value="AA_adenyl_dom"/>
</dbReference>
<dbReference type="STRING" id="43657.S4054249_19825"/>
<accession>A0A166W3P2</accession>
<dbReference type="SUPFAM" id="SSF56801">
    <property type="entry name" value="Acetyl-CoA synthetase-like"/>
    <property type="match status" value="1"/>
</dbReference>
<dbReference type="SUPFAM" id="SSF51197">
    <property type="entry name" value="Clavaminate synthase-like"/>
    <property type="match status" value="1"/>
</dbReference>
<dbReference type="GO" id="GO:0044550">
    <property type="term" value="P:secondary metabolite biosynthetic process"/>
    <property type="evidence" value="ECO:0007669"/>
    <property type="project" value="TreeGrafter"/>
</dbReference>
<dbReference type="InterPro" id="IPR003819">
    <property type="entry name" value="TauD/TfdA-like"/>
</dbReference>
<evidence type="ECO:0000256" key="3">
    <source>
        <dbReference type="ARBA" id="ARBA00022450"/>
    </source>
</evidence>
<dbReference type="InterPro" id="IPR006162">
    <property type="entry name" value="Ppantetheine_attach_site"/>
</dbReference>
<dbReference type="FunFam" id="1.10.1200.10:FF:000005">
    <property type="entry name" value="Nonribosomal peptide synthetase 1"/>
    <property type="match status" value="1"/>
</dbReference>
<keyword evidence="4" id="KW-0597">Phosphoprotein</keyword>
<dbReference type="Gene3D" id="3.30.559.30">
    <property type="entry name" value="Nonribosomal peptide synthetase, condensation domain"/>
    <property type="match status" value="2"/>
</dbReference>
<dbReference type="Gene3D" id="3.30.300.30">
    <property type="match status" value="1"/>
</dbReference>
<dbReference type="InterPro" id="IPR000873">
    <property type="entry name" value="AMP-dep_synth/lig_dom"/>
</dbReference>
<dbReference type="PANTHER" id="PTHR45527:SF1">
    <property type="entry name" value="FATTY ACID SYNTHASE"/>
    <property type="match status" value="1"/>
</dbReference>
<dbReference type="InterPro" id="IPR042098">
    <property type="entry name" value="TauD-like_sf"/>
</dbReference>
<evidence type="ECO:0000259" key="6">
    <source>
        <dbReference type="PROSITE" id="PS50075"/>
    </source>
</evidence>
<dbReference type="SUPFAM" id="SSF52777">
    <property type="entry name" value="CoA-dependent acyltransferases"/>
    <property type="match status" value="4"/>
</dbReference>
<gene>
    <name evidence="7" type="ORF">N475_18715</name>
</gene>
<comment type="similarity">
    <text evidence="2">Belongs to the ATP-dependent AMP-binding enzyme family.</text>
</comment>
<dbReference type="Gene3D" id="2.30.38.10">
    <property type="entry name" value="Luciferase, Domain 3"/>
    <property type="match status" value="1"/>
</dbReference>
<evidence type="ECO:0000313" key="7">
    <source>
        <dbReference type="EMBL" id="KZN35376.1"/>
    </source>
</evidence>
<evidence type="ECO:0000256" key="2">
    <source>
        <dbReference type="ARBA" id="ARBA00006432"/>
    </source>
</evidence>
<dbReference type="CDD" id="cd19531">
    <property type="entry name" value="LCL_NRPS-like"/>
    <property type="match status" value="1"/>
</dbReference>
<keyword evidence="8" id="KW-1185">Reference proteome</keyword>
<dbReference type="RefSeq" id="WP_063365571.1">
    <property type="nucleotide sequence ID" value="NZ_AQHB01000035.1"/>
</dbReference>
<dbReference type="GO" id="GO:0031177">
    <property type="term" value="F:phosphopantetheine binding"/>
    <property type="evidence" value="ECO:0007669"/>
    <property type="project" value="InterPro"/>
</dbReference>
<dbReference type="Gene3D" id="3.30.559.10">
    <property type="entry name" value="Chloramphenicol acetyltransferase-like domain"/>
    <property type="match status" value="2"/>
</dbReference>
<dbReference type="InterPro" id="IPR045851">
    <property type="entry name" value="AMP-bd_C_sf"/>
</dbReference>
<dbReference type="InterPro" id="IPR009081">
    <property type="entry name" value="PP-bd_ACP"/>
</dbReference>
<dbReference type="SMART" id="SM00823">
    <property type="entry name" value="PKS_PP"/>
    <property type="match status" value="1"/>
</dbReference>
<dbReference type="InterPro" id="IPR001242">
    <property type="entry name" value="Condensation_dom"/>
</dbReference>
<protein>
    <recommendedName>
        <fullName evidence="6">Carrier domain-containing protein</fullName>
    </recommendedName>
</protein>
<dbReference type="PANTHER" id="PTHR45527">
    <property type="entry name" value="NONRIBOSOMAL PEPTIDE SYNTHETASE"/>
    <property type="match status" value="1"/>
</dbReference>
<dbReference type="Gene3D" id="3.40.50.980">
    <property type="match status" value="2"/>
</dbReference>
<dbReference type="FunFam" id="3.30.300.30:FF:000010">
    <property type="entry name" value="Enterobactin synthetase component F"/>
    <property type="match status" value="1"/>
</dbReference>
<keyword evidence="3" id="KW-0596">Phosphopantetheine</keyword>
<dbReference type="PATRIC" id="fig|1365250.3.peg.3342"/>
<dbReference type="GO" id="GO:0016706">
    <property type="term" value="F:2-oxoglutarate-dependent dioxygenase activity"/>
    <property type="evidence" value="ECO:0007669"/>
    <property type="project" value="UniProtKB-ARBA"/>
</dbReference>
<dbReference type="FunFam" id="3.40.50.980:FF:000001">
    <property type="entry name" value="Non-ribosomal peptide synthetase"/>
    <property type="match status" value="1"/>
</dbReference>
<dbReference type="InterPro" id="IPR020806">
    <property type="entry name" value="PKS_PP-bd"/>
</dbReference>
<dbReference type="Pfam" id="PF00501">
    <property type="entry name" value="AMP-binding"/>
    <property type="match status" value="1"/>
</dbReference>
<dbReference type="FunFam" id="2.30.38.10:FF:000001">
    <property type="entry name" value="Non-ribosomal peptide synthetase PvdI"/>
    <property type="match status" value="1"/>
</dbReference>
<dbReference type="InterPro" id="IPR020845">
    <property type="entry name" value="AMP-binding_CS"/>
</dbReference>
<dbReference type="Pfam" id="PF02668">
    <property type="entry name" value="TauD"/>
    <property type="match status" value="1"/>
</dbReference>
<dbReference type="InterPro" id="IPR036736">
    <property type="entry name" value="ACP-like_sf"/>
</dbReference>
<dbReference type="Pfam" id="PF13193">
    <property type="entry name" value="AMP-binding_C"/>
    <property type="match status" value="1"/>
</dbReference>
<reference evidence="7 8" key="1">
    <citation type="submission" date="2013-07" db="EMBL/GenBank/DDBJ databases">
        <title>Comparative Genomic and Metabolomic Analysis of Twelve Strains of Pseudoalteromonas luteoviolacea.</title>
        <authorList>
            <person name="Vynne N.G."/>
            <person name="Mansson M."/>
            <person name="Gram L."/>
        </authorList>
    </citation>
    <scope>NUCLEOTIDE SEQUENCE [LARGE SCALE GENOMIC DNA]</scope>
    <source>
        <strain evidence="7 8">DSM 6061</strain>
    </source>
</reference>
<evidence type="ECO:0000313" key="8">
    <source>
        <dbReference type="Proteomes" id="UP000076643"/>
    </source>
</evidence>
<dbReference type="Gene3D" id="3.60.130.10">
    <property type="entry name" value="Clavaminate synthase-like"/>
    <property type="match status" value="1"/>
</dbReference>
<dbReference type="InterPro" id="IPR025110">
    <property type="entry name" value="AMP-bd_C"/>
</dbReference>
<dbReference type="GO" id="GO:0005737">
    <property type="term" value="C:cytoplasm"/>
    <property type="evidence" value="ECO:0007669"/>
    <property type="project" value="TreeGrafter"/>
</dbReference>
<dbReference type="Pfam" id="PF00668">
    <property type="entry name" value="Condensation"/>
    <property type="match status" value="2"/>
</dbReference>
<dbReference type="PROSITE" id="PS00455">
    <property type="entry name" value="AMP_BINDING"/>
    <property type="match status" value="1"/>
</dbReference>
<dbReference type="NCBIfam" id="TIGR01733">
    <property type="entry name" value="AA-adenyl-dom"/>
    <property type="match status" value="1"/>
</dbReference>
<name>A0A166W3P2_9GAMM</name>
<feature type="domain" description="Carrier" evidence="6">
    <location>
        <begin position="966"/>
        <end position="1041"/>
    </location>
</feature>
<sequence length="1863" mass="208096">MNNDDILDALADELDLDLLGELFAEQPETDSEIPRHSDNFGHLSFQQQRLWLQQQLTPKSISYNVPRAYYIETELDLAKLQVALNALVNTHQALATRFSDDNTPIQHLVDNAQVPLCELTLSTTQRELPAVEVLLSNVVTEWFARPFDLSFAPLLRAAWIAYGKGGILLLDNHHIASDGWSANLILRDLARAYFGEQLTPTRLRYLDYAQWQRDELEAEMGQHACDYWREYVDFEPQQLNVPKVNAVNENRYALLAKAQVSTELTQSLRGLCQQYSLTLSSLSMALYQVVLSRFSDAQQFLLGVPTAARNHPDISEIVGFFVNTQLYKNEALPERSLIETARAVQQHTLAVIDHQLVPYEWLARALNWQQTGEQSHFQAMYNFSEYQPSTDGPMPLPLTPIVVDQFEAKFPLSLEVIEQAESILIQFEGDPKYYEQSMLTNLLESFLALAKQLVCAPEEPLGNASLAVEQVLASVQPSSVAASYMSQLSMQFSKLAEQVAVADIRGESLTYKDVDVRSAQLANYLVAQGLQAEQKVALMFNRGSDMLVATIAVMRAGGTYVPVDPKLPQSRIDYILEHSNTKLVLHNTTLQLPQTITALDTAKLSLAGYSGVAPAVTIHPAQLAYVIYTSGSTGKPKGVAISHENLSNFLAAMQAQFALENSDKVLALTSLSFDISGLELHLPLYAGAQVLIADQQNDLSESSLADVSLIQATPAGWRALLAENLIQRPVLGLCGGEALPVELAQTLLSHDVTLWNMYGPTETTIWSSCQQVVDTSIHLGKTIRATQFHVLDSALNPVPNGVAGELYIAGEGLARGYLNRPELSAERFVANPFCHAGSRLYRTGDLVKYTHTGDLEYLGRTDHQVKVRGFRIELGEIEAHLYHQQGVSEAVVVAEELPTGTRLVAYVAGEQLESATLQTELAQELPHYMVPSVIVVLDKLPLNNSGKIDRHALPKAQDSQGEGFVPPADELEQTLAQIWQTVLKYSPIGRDDDFFALGGDSIVALQLASRISASLELTCSVKDIFDAPTVASLATHLNTASATQLPALIKVDRQPSYALAPAQMSLWLADQMVQSQDKHAFNISGAVTLRGILDVTLLQQAFEMVIARHASLRMRFEEHLGEASMAVADEVAFKLAVHDLMNMAPDARLAQRDKLQKLFEDQAFDLASAPLLRAMLVKLDTQEYLLSVSMHHIISDGWSTGVLIDDLGKAYQSLLSQQPPSWQPLNIDYVDYAHWQQALQNGEPGQLLRDYWRDHLAAAPHNSALPNHYPRPEQLSNEGGLVIGAFDADQTKRLKAFASEHRLSLNALLLSGYFLFLHAINDKPDVIVGSDFAGRENPALEALIGFFVRVLPQRSKLNNDLLIIDFIKQTQDVSLQVMANQALGLESLTDLIDTPRVNNIQPLVQQLFVMQNTPQQQWPMKEISLEAVDSLSTISSKFDSALFVIEADELQCQWVFRKQLYNPEIMQQWLGRWQQCVLQLIEMSEQPVRNVISPMIQEFKTMQKAARGNSFSGLKKGLKKRAKAPAAPIKTYFLPETEQFPILVEPTSPDLDPISWASNNRDVIDGYLQQYGGIIFRNFALQSPQEFESFADAIQPGLYGQYGDLPKKEGGKKTYKSTPYPERQMILYHNESSHLGKWPRKQWFFCELPSKVGGATPIVDCRRMLKELPEELVAKIKEKELLYVRNFIPNLDVAWQDFYKTDDKAEVEARLTASNTEFRWLDNGGLQTRTKTHGVIKHHLSGEESFFNQVQLHHESCLEESVRNDLIEMVGHEYLPRNVFFGDGTPISYEEMDIIGEAYERCAVRFDWQKGDVVMLDNMLAAHARDPYEEPRKIVVAMGDMVSQEQLAAANAEQNNAEQECLA</sequence>
<dbReference type="Pfam" id="PF00550">
    <property type="entry name" value="PP-binding"/>
    <property type="match status" value="1"/>
</dbReference>
<dbReference type="GO" id="GO:0043041">
    <property type="term" value="P:amino acid activation for nonribosomal peptide biosynthetic process"/>
    <property type="evidence" value="ECO:0007669"/>
    <property type="project" value="TreeGrafter"/>
</dbReference>
<evidence type="ECO:0000256" key="1">
    <source>
        <dbReference type="ARBA" id="ARBA00001957"/>
    </source>
</evidence>
<keyword evidence="5" id="KW-0560">Oxidoreductase</keyword>
<proteinExistence type="inferred from homology"/>
<dbReference type="Gene3D" id="1.10.1200.10">
    <property type="entry name" value="ACP-like"/>
    <property type="match status" value="1"/>
</dbReference>